<organism evidence="6 7">
    <name type="scientific">Actinokineospora alba</name>
    <dbReference type="NCBI Taxonomy" id="504798"/>
    <lineage>
        <taxon>Bacteria</taxon>
        <taxon>Bacillati</taxon>
        <taxon>Actinomycetota</taxon>
        <taxon>Actinomycetes</taxon>
        <taxon>Pseudonocardiales</taxon>
        <taxon>Pseudonocardiaceae</taxon>
        <taxon>Actinokineospora</taxon>
    </lineage>
</organism>
<protein>
    <submittedName>
        <fullName evidence="6">Multicopper oxidase with three cupredoxin domains (Includes cell division protein FtsP and spore coat protein CotA)</fullName>
    </submittedName>
</protein>
<dbReference type="Gene3D" id="2.60.40.420">
    <property type="entry name" value="Cupredoxins - blue copper proteins"/>
    <property type="match status" value="3"/>
</dbReference>
<keyword evidence="6" id="KW-0167">Capsid protein</keyword>
<dbReference type="OrthoDB" id="345021at2"/>
<feature type="domain" description="Plastocyanin-like" evidence="5">
    <location>
        <begin position="65"/>
        <end position="177"/>
    </location>
</feature>
<dbReference type="CDD" id="cd13890">
    <property type="entry name" value="CuRO_3_CueO_FtsP"/>
    <property type="match status" value="1"/>
</dbReference>
<evidence type="ECO:0000256" key="2">
    <source>
        <dbReference type="ARBA" id="ARBA00022723"/>
    </source>
</evidence>
<dbReference type="InterPro" id="IPR011707">
    <property type="entry name" value="Cu-oxidase-like_N"/>
</dbReference>
<keyword evidence="7" id="KW-1185">Reference proteome</keyword>
<dbReference type="PROSITE" id="PS00080">
    <property type="entry name" value="MULTICOPPER_OXIDASE2"/>
    <property type="match status" value="1"/>
</dbReference>
<dbReference type="AlphaFoldDB" id="A0A1H0M709"/>
<name>A0A1H0M709_9PSEU</name>
<evidence type="ECO:0000256" key="1">
    <source>
        <dbReference type="ARBA" id="ARBA00010609"/>
    </source>
</evidence>
<reference evidence="7" key="1">
    <citation type="submission" date="2016-10" db="EMBL/GenBank/DDBJ databases">
        <authorList>
            <person name="Varghese N."/>
            <person name="Submissions S."/>
        </authorList>
    </citation>
    <scope>NUCLEOTIDE SEQUENCE [LARGE SCALE GENOMIC DNA]</scope>
    <source>
        <strain evidence="7">IBRC-M 10655</strain>
    </source>
</reference>
<keyword evidence="6" id="KW-0132">Cell division</keyword>
<evidence type="ECO:0000259" key="4">
    <source>
        <dbReference type="Pfam" id="PF07731"/>
    </source>
</evidence>
<feature type="domain" description="Plastocyanin-like" evidence="4">
    <location>
        <begin position="356"/>
        <end position="470"/>
    </location>
</feature>
<dbReference type="InterPro" id="IPR045087">
    <property type="entry name" value="Cu-oxidase_fam"/>
</dbReference>
<evidence type="ECO:0000259" key="5">
    <source>
        <dbReference type="Pfam" id="PF07732"/>
    </source>
</evidence>
<sequence length="473" mass="52376">MFNRRDALKFGAVGGVVLAVPTEQLLTSALGPSWTVTPFARDLPVPQVLRPHAVGPDADHYRLTVAEGTAEIVPGVRTRVLTYNGQFPGPTIMARQGRAARVTVENTLGVQTSVHLHGGNVAQDSDGHPLDAIDPGRSRTYHYPNSQRPGTLWYHDHAHHLEAEHVYRGLSGLYLIDEGWPSLRLPSGAHDVPLLFRDADLTGDGELRWELFGQGGRTMVLVNGVAQPRLKVRRRRYRLRLVNGANERPFRFRLSNGAQFTQLGSDGGLLGRPVQRSEITLWAAERADVVVDFAPYAEGTQIVLENADGEADSATRVLRFDVVGHPERDDSVIPETLAAVPAPRTPTVTRKVLLSFDPLAGFLINGKAYDPQRIDFTVKRGTTELWEITNLDTLLQVPHSLHLHLVQFRVLDRDGVRAPEWEAYPKDTVAVPPGSTVRILVTFDSRHTGIYPFHCHFLDHSSLAMMAQLRIVA</sequence>
<dbReference type="Proteomes" id="UP000199651">
    <property type="component" value="Unassembled WGS sequence"/>
</dbReference>
<dbReference type="InterPro" id="IPR008972">
    <property type="entry name" value="Cupredoxin"/>
</dbReference>
<keyword evidence="6" id="KW-0946">Virion</keyword>
<evidence type="ECO:0000313" key="6">
    <source>
        <dbReference type="EMBL" id="SDO75890.1"/>
    </source>
</evidence>
<dbReference type="GO" id="GO:0051301">
    <property type="term" value="P:cell division"/>
    <property type="evidence" value="ECO:0007669"/>
    <property type="project" value="UniProtKB-KW"/>
</dbReference>
<keyword evidence="2" id="KW-0479">Metal-binding</keyword>
<evidence type="ECO:0000256" key="3">
    <source>
        <dbReference type="ARBA" id="ARBA00023002"/>
    </source>
</evidence>
<dbReference type="STRING" id="504798.SAMN05421871_10531"/>
<dbReference type="EMBL" id="FNJB01000004">
    <property type="protein sequence ID" value="SDO75890.1"/>
    <property type="molecule type" value="Genomic_DNA"/>
</dbReference>
<dbReference type="PANTHER" id="PTHR48267:SF1">
    <property type="entry name" value="BILIRUBIN OXIDASE"/>
    <property type="match status" value="1"/>
</dbReference>
<comment type="similarity">
    <text evidence="1">Belongs to the multicopper oxidase family.</text>
</comment>
<dbReference type="InterPro" id="IPR002355">
    <property type="entry name" value="Cu_oxidase_Cu_BS"/>
</dbReference>
<dbReference type="RefSeq" id="WP_091374052.1">
    <property type="nucleotide sequence ID" value="NZ_FNDV01000005.1"/>
</dbReference>
<proteinExistence type="inferred from homology"/>
<evidence type="ECO:0000313" key="7">
    <source>
        <dbReference type="Proteomes" id="UP000199651"/>
    </source>
</evidence>
<accession>A0A1H0M709</accession>
<dbReference type="InterPro" id="IPR011706">
    <property type="entry name" value="Cu-oxidase_C"/>
</dbReference>
<dbReference type="Pfam" id="PF07731">
    <property type="entry name" value="Cu-oxidase_2"/>
    <property type="match status" value="1"/>
</dbReference>
<dbReference type="SUPFAM" id="SSF49503">
    <property type="entry name" value="Cupredoxins"/>
    <property type="match status" value="3"/>
</dbReference>
<dbReference type="Pfam" id="PF07732">
    <property type="entry name" value="Cu-oxidase_3"/>
    <property type="match status" value="1"/>
</dbReference>
<keyword evidence="6" id="KW-0131">Cell cycle</keyword>
<gene>
    <name evidence="6" type="ORF">SAMN05192558_104429</name>
</gene>
<dbReference type="GO" id="GO:0005507">
    <property type="term" value="F:copper ion binding"/>
    <property type="evidence" value="ECO:0007669"/>
    <property type="project" value="InterPro"/>
</dbReference>
<dbReference type="PANTHER" id="PTHR48267">
    <property type="entry name" value="CUPREDOXIN SUPERFAMILY PROTEIN"/>
    <property type="match status" value="1"/>
</dbReference>
<keyword evidence="3" id="KW-0560">Oxidoreductase</keyword>
<dbReference type="GO" id="GO:0016491">
    <property type="term" value="F:oxidoreductase activity"/>
    <property type="evidence" value="ECO:0007669"/>
    <property type="project" value="UniProtKB-KW"/>
</dbReference>